<reference evidence="8" key="3">
    <citation type="submission" date="2025-09" db="UniProtKB">
        <authorList>
            <consortium name="Ensembl"/>
        </authorList>
    </citation>
    <scope>IDENTIFICATION</scope>
</reference>
<dbReference type="Proteomes" id="UP000007648">
    <property type="component" value="Unassembled WGS sequence"/>
</dbReference>
<keyword evidence="6 7" id="KW-0539">Nucleus</keyword>
<evidence type="ECO:0000256" key="7">
    <source>
        <dbReference type="RuleBase" id="RU367025"/>
    </source>
</evidence>
<dbReference type="GO" id="GO:0000398">
    <property type="term" value="P:mRNA splicing, via spliceosome"/>
    <property type="evidence" value="ECO:0007669"/>
    <property type="project" value="UniProtKB-UniRule"/>
</dbReference>
<evidence type="ECO:0000313" key="9">
    <source>
        <dbReference type="Proteomes" id="UP000007648"/>
    </source>
</evidence>
<comment type="function">
    <text evidence="7">May be required for pre-mRNA splicing.</text>
</comment>
<dbReference type="Pfam" id="PF03371">
    <property type="entry name" value="PRP38"/>
    <property type="match status" value="1"/>
</dbReference>
<accession>A0A7N4PBJ7</accession>
<evidence type="ECO:0000256" key="3">
    <source>
        <dbReference type="ARBA" id="ARBA00022664"/>
    </source>
</evidence>
<evidence type="ECO:0000256" key="1">
    <source>
        <dbReference type="ARBA" id="ARBA00004123"/>
    </source>
</evidence>
<evidence type="ECO:0000256" key="5">
    <source>
        <dbReference type="ARBA" id="ARBA00023187"/>
    </source>
</evidence>
<keyword evidence="3 7" id="KW-0507">mRNA processing</keyword>
<dbReference type="InterPro" id="IPR005037">
    <property type="entry name" value="PRP38"/>
</dbReference>
<keyword evidence="9" id="KW-1185">Reference proteome</keyword>
<evidence type="ECO:0000256" key="2">
    <source>
        <dbReference type="ARBA" id="ARBA00006164"/>
    </source>
</evidence>
<proteinExistence type="inferred from homology"/>
<protein>
    <recommendedName>
        <fullName evidence="7">Pre-mRNA-splicing factor 38B</fullName>
    </recommendedName>
</protein>
<sequence length="73" mass="8266">MANRPLNDAHRVHRTDLQPLVERMIRARIYQSKYWQEECFGLTDEQFVEKATELRSLGAGPPLGIYLGAGPPG</sequence>
<keyword evidence="5 7" id="KW-0508">mRNA splicing</keyword>
<dbReference type="AlphaFoldDB" id="A0A7N4PBJ7"/>
<evidence type="ECO:0000313" key="8">
    <source>
        <dbReference type="Ensembl" id="ENSSHAP00000035069.1"/>
    </source>
</evidence>
<comment type="subcellular location">
    <subcellularLocation>
        <location evidence="1 7">Nucleus</location>
    </subcellularLocation>
</comment>
<keyword evidence="4 7" id="KW-0747">Spliceosome</keyword>
<evidence type="ECO:0000256" key="6">
    <source>
        <dbReference type="ARBA" id="ARBA00023242"/>
    </source>
</evidence>
<reference evidence="8 9" key="1">
    <citation type="journal article" date="2011" name="Proc. Natl. Acad. Sci. U.S.A.">
        <title>Genetic diversity and population structure of the endangered marsupial Sarcophilus harrisii (Tasmanian devil).</title>
        <authorList>
            <person name="Miller W."/>
            <person name="Hayes V.M."/>
            <person name="Ratan A."/>
            <person name="Petersen D.C."/>
            <person name="Wittekindt N.E."/>
            <person name="Miller J."/>
            <person name="Walenz B."/>
            <person name="Knight J."/>
            <person name="Qi J."/>
            <person name="Zhao F."/>
            <person name="Wang Q."/>
            <person name="Bedoya-Reina O.C."/>
            <person name="Katiyar N."/>
            <person name="Tomsho L.P."/>
            <person name="Kasson L.M."/>
            <person name="Hardie R.A."/>
            <person name="Woodbridge P."/>
            <person name="Tindall E.A."/>
            <person name="Bertelsen M.F."/>
            <person name="Dixon D."/>
            <person name="Pyecroft S."/>
            <person name="Helgen K.M."/>
            <person name="Lesk A.M."/>
            <person name="Pringle T.H."/>
            <person name="Patterson N."/>
            <person name="Zhang Y."/>
            <person name="Kreiss A."/>
            <person name="Woods G.M."/>
            <person name="Jones M.E."/>
            <person name="Schuster S.C."/>
        </authorList>
    </citation>
    <scope>NUCLEOTIDE SEQUENCE [LARGE SCALE GENOMIC DNA]</scope>
</reference>
<dbReference type="InParanoid" id="A0A7N4PBJ7"/>
<dbReference type="GeneTree" id="ENSGT00940000165196"/>
<dbReference type="Ensembl" id="ENSSHAT00000028297.1">
    <property type="protein sequence ID" value="ENSSHAP00000035069.1"/>
    <property type="gene ID" value="ENSSHAG00000030310.1"/>
</dbReference>
<organism evidence="8 9">
    <name type="scientific">Sarcophilus harrisii</name>
    <name type="common">Tasmanian devil</name>
    <name type="synonym">Sarcophilus laniarius</name>
    <dbReference type="NCBI Taxonomy" id="9305"/>
    <lineage>
        <taxon>Eukaryota</taxon>
        <taxon>Metazoa</taxon>
        <taxon>Chordata</taxon>
        <taxon>Craniata</taxon>
        <taxon>Vertebrata</taxon>
        <taxon>Euteleostomi</taxon>
        <taxon>Mammalia</taxon>
        <taxon>Metatheria</taxon>
        <taxon>Dasyuromorphia</taxon>
        <taxon>Dasyuridae</taxon>
        <taxon>Sarcophilus</taxon>
    </lineage>
</organism>
<comment type="similarity">
    <text evidence="2 7">Belongs to the PRP38 family.</text>
</comment>
<evidence type="ECO:0000256" key="4">
    <source>
        <dbReference type="ARBA" id="ARBA00022728"/>
    </source>
</evidence>
<reference evidence="8" key="2">
    <citation type="submission" date="2025-08" db="UniProtKB">
        <authorList>
            <consortium name="Ensembl"/>
        </authorList>
    </citation>
    <scope>IDENTIFICATION</scope>
</reference>
<dbReference type="GO" id="GO:0005681">
    <property type="term" value="C:spliceosomal complex"/>
    <property type="evidence" value="ECO:0007669"/>
    <property type="project" value="UniProtKB-KW"/>
</dbReference>
<name>A0A7N4PBJ7_SARHA</name>